<dbReference type="Proteomes" id="UP000030655">
    <property type="component" value="Unassembled WGS sequence"/>
</dbReference>
<dbReference type="VEuPathDB" id="MicrosporidiaDB:H312_00568"/>
<protein>
    <submittedName>
        <fullName evidence="1">Uncharacterized protein</fullName>
    </submittedName>
</protein>
<reference evidence="2" key="1">
    <citation type="submission" date="2013-02" db="EMBL/GenBank/DDBJ databases">
        <authorList>
            <consortium name="The Broad Institute Genome Sequencing Platform"/>
            <person name="Cuomo C."/>
            <person name="Becnel J."/>
            <person name="Sanscrainte N."/>
            <person name="Walker B."/>
            <person name="Young S.K."/>
            <person name="Zeng Q."/>
            <person name="Gargeya S."/>
            <person name="Fitzgerald M."/>
            <person name="Haas B."/>
            <person name="Abouelleil A."/>
            <person name="Alvarado L."/>
            <person name="Arachchi H.M."/>
            <person name="Berlin A.M."/>
            <person name="Chapman S.B."/>
            <person name="Dewar J."/>
            <person name="Goldberg J."/>
            <person name="Griggs A."/>
            <person name="Gujja S."/>
            <person name="Hansen M."/>
            <person name="Howarth C."/>
            <person name="Imamovic A."/>
            <person name="Larimer J."/>
            <person name="McCowan C."/>
            <person name="Murphy C."/>
            <person name="Neiman D."/>
            <person name="Pearson M."/>
            <person name="Priest M."/>
            <person name="Roberts A."/>
            <person name="Saif S."/>
            <person name="Shea T."/>
            <person name="Sisk P."/>
            <person name="Sykes S."/>
            <person name="Wortman J."/>
            <person name="Nusbaum C."/>
            <person name="Birren B."/>
        </authorList>
    </citation>
    <scope>NUCLEOTIDE SEQUENCE [LARGE SCALE GENOMIC DNA]</scope>
    <source>
        <strain evidence="2">PRA339</strain>
    </source>
</reference>
<feature type="non-terminal residue" evidence="1">
    <location>
        <position position="1"/>
    </location>
</feature>
<reference evidence="1 2" key="2">
    <citation type="submission" date="2014-03" db="EMBL/GenBank/DDBJ databases">
        <title>The Genome Sequence of Anncaliia algerae insect isolate PRA339.</title>
        <authorList>
            <consortium name="The Broad Institute Genome Sequencing Platform"/>
            <consortium name="The Broad Institute Genome Sequencing Center for Infectious Disease"/>
            <person name="Cuomo C."/>
            <person name="Becnel J."/>
            <person name="Sanscrainte N."/>
            <person name="Walker B."/>
            <person name="Young S.K."/>
            <person name="Zeng Q."/>
            <person name="Gargeya S."/>
            <person name="Fitzgerald M."/>
            <person name="Haas B."/>
            <person name="Abouelleil A."/>
            <person name="Alvarado L."/>
            <person name="Arachchi H.M."/>
            <person name="Berlin A.M."/>
            <person name="Chapman S.B."/>
            <person name="Dewar J."/>
            <person name="Goldberg J."/>
            <person name="Griggs A."/>
            <person name="Gujja S."/>
            <person name="Hansen M."/>
            <person name="Howarth C."/>
            <person name="Imamovic A."/>
            <person name="Larimer J."/>
            <person name="McCowan C."/>
            <person name="Murphy C."/>
            <person name="Neiman D."/>
            <person name="Pearson M."/>
            <person name="Priest M."/>
            <person name="Roberts A."/>
            <person name="Saif S."/>
            <person name="Shea T."/>
            <person name="Sisk P."/>
            <person name="Sykes S."/>
            <person name="Wortman J."/>
            <person name="Nusbaum C."/>
            <person name="Birren B."/>
        </authorList>
    </citation>
    <scope>NUCLEOTIDE SEQUENCE [LARGE SCALE GENOMIC DNA]</scope>
    <source>
        <strain evidence="1 2">PRA339</strain>
    </source>
</reference>
<name>A0A059F4J0_9MICR</name>
<gene>
    <name evidence="1" type="ORF">H312_00568</name>
</gene>
<dbReference type="AlphaFoldDB" id="A0A059F4J0"/>
<sequence>KYNLFLNYNNELEEIDKDLSFPDISFFVLNDGKRIFEKFLLSTNGIGFKILFIDYAEICNDLGKVHREILSISQYLHKKLVKKNFTGLRAHERSLFNLFDHLRNKLSEFGYLSIKLTKKHDCLLHLFEDFLKEWSDLPNNKKYYIIRGYEHPRSEIIEKSYIFSLLKNLGTQIQNLEKSINKDMQEYLDVSTMELNHEKLRKLILMAFNMQLLLCKEWKLTHFFYEKIKLLFKNSNYSEIANDFLIKIENYLMPIRKYYEEKRNNQDFKNFDNLIWRRINLEFETHIDTFKETLESCLKKSEEINIKSYQAMINLLMTDFIVDETEAMDILKDFRENNFNIKKFSKRRIKYYSLISYFLSNDFVTYVLAHKNMFIKLKRQLYIPSRFSSSISNNIDLRSKNISQELHILSKLNIESLVNFNAPNN</sequence>
<proteinExistence type="predicted"/>
<evidence type="ECO:0000313" key="2">
    <source>
        <dbReference type="Proteomes" id="UP000030655"/>
    </source>
</evidence>
<evidence type="ECO:0000313" key="1">
    <source>
        <dbReference type="EMBL" id="KCZ82085.1"/>
    </source>
</evidence>
<organism evidence="1 2">
    <name type="scientific">Anncaliia algerae PRA339</name>
    <dbReference type="NCBI Taxonomy" id="1288291"/>
    <lineage>
        <taxon>Eukaryota</taxon>
        <taxon>Fungi</taxon>
        <taxon>Fungi incertae sedis</taxon>
        <taxon>Microsporidia</taxon>
        <taxon>Tubulinosematoidea</taxon>
        <taxon>Tubulinosematidae</taxon>
        <taxon>Anncaliia</taxon>
    </lineage>
</organism>
<accession>A0A059F4J0</accession>
<dbReference type="HOGENOM" id="CLU_646493_0_0_1"/>
<keyword evidence="2" id="KW-1185">Reference proteome</keyword>
<dbReference type="EMBL" id="KK365133">
    <property type="protein sequence ID" value="KCZ82085.1"/>
    <property type="molecule type" value="Genomic_DNA"/>
</dbReference>